<evidence type="ECO:0000313" key="2">
    <source>
        <dbReference type="EMBL" id="PWK52664.1"/>
    </source>
</evidence>
<keyword evidence="3" id="KW-1185">Reference proteome</keyword>
<feature type="chain" id="PRO_5038434269" evidence="1">
    <location>
        <begin position="17"/>
        <end position="347"/>
    </location>
</feature>
<keyword evidence="1" id="KW-0732">Signal</keyword>
<evidence type="ECO:0000256" key="1">
    <source>
        <dbReference type="SAM" id="SignalP"/>
    </source>
</evidence>
<protein>
    <submittedName>
        <fullName evidence="2">Short repeat uncharacterized protein predicted to be involved in signal transduction</fullName>
    </submittedName>
</protein>
<accession>A0A316FV50</accession>
<evidence type="ECO:0000313" key="3">
    <source>
        <dbReference type="Proteomes" id="UP000245697"/>
    </source>
</evidence>
<feature type="signal peptide" evidence="1">
    <location>
        <begin position="1"/>
        <end position="16"/>
    </location>
</feature>
<reference evidence="2 3" key="1">
    <citation type="submission" date="2018-05" db="EMBL/GenBank/DDBJ databases">
        <title>Genomic Encyclopedia of Archaeal and Bacterial Type Strains, Phase II (KMG-II): from individual species to whole genera.</title>
        <authorList>
            <person name="Goeker M."/>
        </authorList>
    </citation>
    <scope>NUCLEOTIDE SEQUENCE [LARGE SCALE GENOMIC DNA]</scope>
    <source>
        <strain evidence="2 3">DSM 45184</strain>
    </source>
</reference>
<comment type="caution">
    <text evidence="2">The sequence shown here is derived from an EMBL/GenBank/DDBJ whole genome shotgun (WGS) entry which is preliminary data.</text>
</comment>
<dbReference type="Proteomes" id="UP000245697">
    <property type="component" value="Unassembled WGS sequence"/>
</dbReference>
<name>A0A316FV50_9ACTN</name>
<dbReference type="EMBL" id="QGGR01000001">
    <property type="protein sequence ID" value="PWK52664.1"/>
    <property type="molecule type" value="Genomic_DNA"/>
</dbReference>
<proteinExistence type="predicted"/>
<gene>
    <name evidence="2" type="ORF">BC793_101673</name>
</gene>
<dbReference type="AlphaFoldDB" id="A0A316FV50"/>
<sequence>MAAPGLVTAGPAPVWAATPTSMMAATATNRAAADLAYVTHLALYDTRLLVRVAAGNAIVVQPHLVNAAVTRFLKSEMKFAVDYSRERNAANVDFAERILATHTPEYAPEVHAAAAFALSRGAAALDVFARTGYEAAKKRDRVTREAAGERAAALRAEDRAFVVFLHEKDPGPNVKAAAGYALRGDATDADVVEFFAYDWAAAAASDLETLKVRCGDADMVGRASLIQLESSARKAEQAALLAADEVKAQKLALAARAWELVGEQADPMAGTWDEAERVAIEQAAHWRQIAVDAAAAAVDNPNWSSMAESAQATAQQWQLERDNAAEQAAFWAARYQEALAGELRMQP</sequence>
<organism evidence="2 3">
    <name type="scientific">Actinoplanes xinjiangensis</name>
    <dbReference type="NCBI Taxonomy" id="512350"/>
    <lineage>
        <taxon>Bacteria</taxon>
        <taxon>Bacillati</taxon>
        <taxon>Actinomycetota</taxon>
        <taxon>Actinomycetes</taxon>
        <taxon>Micromonosporales</taxon>
        <taxon>Micromonosporaceae</taxon>
        <taxon>Actinoplanes</taxon>
    </lineage>
</organism>